<dbReference type="NCBIfam" id="TIGR00611">
    <property type="entry name" value="recf"/>
    <property type="match status" value="1"/>
</dbReference>
<dbReference type="GO" id="GO:0005524">
    <property type="term" value="F:ATP binding"/>
    <property type="evidence" value="ECO:0007669"/>
    <property type="project" value="UniProtKB-UniRule"/>
</dbReference>
<gene>
    <name evidence="6" type="primary">recF</name>
    <name evidence="7" type="ORF">CN97_08995</name>
</gene>
<dbReference type="HAMAP" id="MF_00365">
    <property type="entry name" value="RecF"/>
    <property type="match status" value="1"/>
</dbReference>
<dbReference type="PANTHER" id="PTHR32182:SF0">
    <property type="entry name" value="DNA REPLICATION AND REPAIR PROTEIN RECF"/>
    <property type="match status" value="1"/>
</dbReference>
<dbReference type="InterPro" id="IPR003593">
    <property type="entry name" value="AAA+_ATPase"/>
</dbReference>
<dbReference type="eggNOG" id="COG1195">
    <property type="taxonomic scope" value="Bacteria"/>
</dbReference>
<dbReference type="EMBL" id="JGYG01000002">
    <property type="protein sequence ID" value="KFI31163.1"/>
    <property type="molecule type" value="Genomic_DNA"/>
</dbReference>
<keyword evidence="6" id="KW-0234">DNA repair</keyword>
<comment type="function">
    <text evidence="6">The RecF protein is involved in DNA metabolism; it is required for DNA replication and normal SOS inducibility. RecF binds preferentially to single-stranded, linear DNA. It also seems to bind ATP.</text>
</comment>
<evidence type="ECO:0000256" key="5">
    <source>
        <dbReference type="ARBA" id="ARBA00023125"/>
    </source>
</evidence>
<comment type="similarity">
    <text evidence="6">Belongs to the RecF family.</text>
</comment>
<protein>
    <recommendedName>
        <fullName evidence="6">DNA replication and repair protein RecF</fullName>
    </recommendedName>
</protein>
<keyword evidence="4 6" id="KW-0067">ATP-binding</keyword>
<evidence type="ECO:0000256" key="2">
    <source>
        <dbReference type="ARBA" id="ARBA00022705"/>
    </source>
</evidence>
<dbReference type="PANTHER" id="PTHR32182">
    <property type="entry name" value="DNA REPLICATION AND REPAIR PROTEIN RECF"/>
    <property type="match status" value="1"/>
</dbReference>
<dbReference type="Proteomes" id="UP000028826">
    <property type="component" value="Unassembled WGS sequence"/>
</dbReference>
<organism evidence="7 8">
    <name type="scientific">Haematobacter massiliensis</name>
    <dbReference type="NCBI Taxonomy" id="195105"/>
    <lineage>
        <taxon>Bacteria</taxon>
        <taxon>Pseudomonadati</taxon>
        <taxon>Pseudomonadota</taxon>
        <taxon>Alphaproteobacteria</taxon>
        <taxon>Rhodobacterales</taxon>
        <taxon>Paracoccaceae</taxon>
        <taxon>Haematobacter</taxon>
    </lineage>
</organism>
<evidence type="ECO:0000256" key="6">
    <source>
        <dbReference type="HAMAP-Rule" id="MF_00365"/>
    </source>
</evidence>
<dbReference type="GO" id="GO:0006302">
    <property type="term" value="P:double-strand break repair"/>
    <property type="evidence" value="ECO:0007669"/>
    <property type="project" value="TreeGrafter"/>
</dbReference>
<dbReference type="STRING" id="195105.CN97_08995"/>
<dbReference type="OrthoDB" id="9803889at2"/>
<dbReference type="AlphaFoldDB" id="A0A086YA63"/>
<dbReference type="SMART" id="SM00382">
    <property type="entry name" value="AAA"/>
    <property type="match status" value="1"/>
</dbReference>
<dbReference type="RefSeq" id="WP_035707367.1">
    <property type="nucleotide sequence ID" value="NZ_CAMIFG010000050.1"/>
</dbReference>
<dbReference type="InterPro" id="IPR001238">
    <property type="entry name" value="DNA-binding_RecF"/>
</dbReference>
<evidence type="ECO:0000256" key="1">
    <source>
        <dbReference type="ARBA" id="ARBA00022490"/>
    </source>
</evidence>
<keyword evidence="6" id="KW-0227">DNA damage</keyword>
<evidence type="ECO:0000313" key="7">
    <source>
        <dbReference type="EMBL" id="KFI31163.1"/>
    </source>
</evidence>
<dbReference type="GO" id="GO:0009432">
    <property type="term" value="P:SOS response"/>
    <property type="evidence" value="ECO:0007669"/>
    <property type="project" value="UniProtKB-UniRule"/>
</dbReference>
<evidence type="ECO:0000256" key="4">
    <source>
        <dbReference type="ARBA" id="ARBA00022840"/>
    </source>
</evidence>
<accession>A0A086YA63</accession>
<sequence length="367" mass="39828">MARVTGLLLSHFRSHALTRLAFDGRPVALWGDNGSGKTNLLEALSLLSPGRGLRRAGPEELARRPDDVGWKIVAGIASDLPHEVETWAEAGGTRQVRIDGKAAPQVTLARLMTVLWLTPAMDRLWSEGAEGRRRFFDRVAMSFEPDHAEASLTYDKAMRERNRLLRDGVHDPYWYDALEAQMAETGARITANRFGALARITAAQAEAETRFPAADLTLTQPEGAPEADAVALARQFAEGRRRDMAAGRTLAGPHRADIDAVWREKGMAAALCSTGEQKALLLSLILANARALAEDTGHPPLLLLDEAAAHLDPERRAALAEEIVALTAQAFLTGTDPVLFESLAGRASFYAVEAAEGRSSVQQRTMP</sequence>
<keyword evidence="5 6" id="KW-0238">DNA-binding</keyword>
<dbReference type="InterPro" id="IPR027417">
    <property type="entry name" value="P-loop_NTPase"/>
</dbReference>
<name>A0A086YA63_9RHOB</name>
<dbReference type="InterPro" id="IPR042174">
    <property type="entry name" value="RecF_2"/>
</dbReference>
<keyword evidence="2 6" id="KW-0235">DNA replication</keyword>
<proteinExistence type="inferred from homology"/>
<dbReference type="Pfam" id="PF02463">
    <property type="entry name" value="SMC_N"/>
    <property type="match status" value="1"/>
</dbReference>
<feature type="binding site" evidence="6">
    <location>
        <begin position="31"/>
        <end position="38"/>
    </location>
    <ligand>
        <name>ATP</name>
        <dbReference type="ChEBI" id="CHEBI:30616"/>
    </ligand>
</feature>
<dbReference type="Gene3D" id="3.40.50.300">
    <property type="entry name" value="P-loop containing nucleotide triphosphate hydrolases"/>
    <property type="match status" value="1"/>
</dbReference>
<dbReference type="GO" id="GO:0003697">
    <property type="term" value="F:single-stranded DNA binding"/>
    <property type="evidence" value="ECO:0007669"/>
    <property type="project" value="UniProtKB-UniRule"/>
</dbReference>
<dbReference type="Gene3D" id="1.20.1050.90">
    <property type="entry name" value="RecF/RecN/SMC, N-terminal domain"/>
    <property type="match status" value="1"/>
</dbReference>
<evidence type="ECO:0000313" key="8">
    <source>
        <dbReference type="Proteomes" id="UP000028826"/>
    </source>
</evidence>
<reference evidence="7 8" key="1">
    <citation type="submission" date="2014-03" db="EMBL/GenBank/DDBJ databases">
        <title>Genome of Haematobacter massiliensis CCUG 47968.</title>
        <authorList>
            <person name="Wang D."/>
            <person name="Wang G."/>
        </authorList>
    </citation>
    <scope>NUCLEOTIDE SEQUENCE [LARGE SCALE GENOMIC DNA]</scope>
    <source>
        <strain evidence="7 8">CCUG 47968</strain>
    </source>
</reference>
<keyword evidence="8" id="KW-1185">Reference proteome</keyword>
<dbReference type="GO" id="GO:0006260">
    <property type="term" value="P:DNA replication"/>
    <property type="evidence" value="ECO:0007669"/>
    <property type="project" value="UniProtKB-UniRule"/>
</dbReference>
<dbReference type="SUPFAM" id="SSF52540">
    <property type="entry name" value="P-loop containing nucleoside triphosphate hydrolases"/>
    <property type="match status" value="1"/>
</dbReference>
<dbReference type="GO" id="GO:0000731">
    <property type="term" value="P:DNA synthesis involved in DNA repair"/>
    <property type="evidence" value="ECO:0007669"/>
    <property type="project" value="TreeGrafter"/>
</dbReference>
<comment type="caution">
    <text evidence="7">The sequence shown here is derived from an EMBL/GenBank/DDBJ whole genome shotgun (WGS) entry which is preliminary data.</text>
</comment>
<keyword evidence="6" id="KW-0742">SOS response</keyword>
<dbReference type="InterPro" id="IPR003395">
    <property type="entry name" value="RecF/RecN/SMC_N"/>
</dbReference>
<comment type="subcellular location">
    <subcellularLocation>
        <location evidence="6">Cytoplasm</location>
    </subcellularLocation>
</comment>
<keyword evidence="1 6" id="KW-0963">Cytoplasm</keyword>
<evidence type="ECO:0000256" key="3">
    <source>
        <dbReference type="ARBA" id="ARBA00022741"/>
    </source>
</evidence>
<keyword evidence="3 6" id="KW-0547">Nucleotide-binding</keyword>
<dbReference type="GO" id="GO:0005737">
    <property type="term" value="C:cytoplasm"/>
    <property type="evidence" value="ECO:0007669"/>
    <property type="project" value="UniProtKB-SubCell"/>
</dbReference>